<protein>
    <recommendedName>
        <fullName evidence="13">Receptor-like serine/threonine-protein kinase</fullName>
        <ecNumber evidence="13">2.7.11.1</ecNumber>
    </recommendedName>
</protein>
<feature type="chain" id="PRO_5045393519" description="Receptor-like serine/threonine-protein kinase" evidence="16">
    <location>
        <begin position="29"/>
        <end position="797"/>
    </location>
</feature>
<evidence type="ECO:0000256" key="2">
    <source>
        <dbReference type="ARBA" id="ARBA00022527"/>
    </source>
</evidence>
<keyword evidence="12" id="KW-0325">Glycoprotein</keyword>
<dbReference type="CDD" id="cd00028">
    <property type="entry name" value="B_lectin"/>
    <property type="match status" value="1"/>
</dbReference>
<dbReference type="SUPFAM" id="SSF56112">
    <property type="entry name" value="Protein kinase-like (PK-like)"/>
    <property type="match status" value="1"/>
</dbReference>
<dbReference type="PROSITE" id="PS50927">
    <property type="entry name" value="BULB_LECTIN"/>
    <property type="match status" value="1"/>
</dbReference>
<dbReference type="Pfam" id="PF01453">
    <property type="entry name" value="B_lectin"/>
    <property type="match status" value="1"/>
</dbReference>
<dbReference type="Gene3D" id="1.10.510.10">
    <property type="entry name" value="Transferase(Phosphotransferase) domain 1"/>
    <property type="match status" value="1"/>
</dbReference>
<dbReference type="InterPro" id="IPR001480">
    <property type="entry name" value="Bulb-type_lectin_dom"/>
</dbReference>
<dbReference type="CDD" id="cd14066">
    <property type="entry name" value="STKc_IRAK"/>
    <property type="match status" value="1"/>
</dbReference>
<dbReference type="Pfam" id="PF00954">
    <property type="entry name" value="S_locus_glycop"/>
    <property type="match status" value="1"/>
</dbReference>
<dbReference type="InterPro" id="IPR036426">
    <property type="entry name" value="Bulb-type_lectin_dom_sf"/>
</dbReference>
<dbReference type="Gene3D" id="2.90.10.10">
    <property type="entry name" value="Bulb-type lectin domain"/>
    <property type="match status" value="1"/>
</dbReference>
<dbReference type="RefSeq" id="XP_048332240.1">
    <property type="nucleotide sequence ID" value="XM_048476283.2"/>
</dbReference>
<keyword evidence="5 16" id="KW-0732">Signal</keyword>
<dbReference type="PIRSF" id="PIRSF000641">
    <property type="entry name" value="SRK"/>
    <property type="match status" value="1"/>
</dbReference>
<feature type="binding site" evidence="14">
    <location>
        <position position="545"/>
    </location>
    <ligand>
        <name>ATP</name>
        <dbReference type="ChEBI" id="CHEBI:30616"/>
    </ligand>
</feature>
<dbReference type="SUPFAM" id="SSF51110">
    <property type="entry name" value="alpha-D-mannose-specific plant lectins"/>
    <property type="match status" value="1"/>
</dbReference>
<keyword evidence="21" id="KW-0675">Receptor</keyword>
<keyword evidence="3 13" id="KW-0808">Transferase</keyword>
<dbReference type="PROSITE" id="PS00107">
    <property type="entry name" value="PROTEIN_KINASE_ATP"/>
    <property type="match status" value="1"/>
</dbReference>
<dbReference type="Pfam" id="PF00069">
    <property type="entry name" value="Pkinase"/>
    <property type="match status" value="1"/>
</dbReference>
<dbReference type="PROSITE" id="PS00108">
    <property type="entry name" value="PROTEIN_KINASE_ST"/>
    <property type="match status" value="1"/>
</dbReference>
<dbReference type="SMART" id="SM00108">
    <property type="entry name" value="B_lectin"/>
    <property type="match status" value="1"/>
</dbReference>
<evidence type="ECO:0000256" key="15">
    <source>
        <dbReference type="SAM" id="Phobius"/>
    </source>
</evidence>
<reference evidence="21" key="1">
    <citation type="submission" date="2025-08" db="UniProtKB">
        <authorList>
            <consortium name="RefSeq"/>
        </authorList>
    </citation>
    <scope>IDENTIFICATION</scope>
    <source>
        <tissue evidence="21">Seedling</tissue>
    </source>
</reference>
<gene>
    <name evidence="21" type="primary">LOC107420512</name>
</gene>
<evidence type="ECO:0000256" key="14">
    <source>
        <dbReference type="PROSITE-ProRule" id="PRU10141"/>
    </source>
</evidence>
<evidence type="ECO:0000256" key="12">
    <source>
        <dbReference type="ARBA" id="ARBA00023180"/>
    </source>
</evidence>
<dbReference type="PANTHER" id="PTHR47974:SF3">
    <property type="entry name" value="RECEPTOR-LIKE SERINE_THREONINE-PROTEIN KINASE"/>
    <property type="match status" value="1"/>
</dbReference>
<dbReference type="PROSITE" id="PS50011">
    <property type="entry name" value="PROTEIN_KINASE_DOM"/>
    <property type="match status" value="1"/>
</dbReference>
<dbReference type="PANTHER" id="PTHR47974">
    <property type="entry name" value="OS07G0415500 PROTEIN"/>
    <property type="match status" value="1"/>
</dbReference>
<evidence type="ECO:0000256" key="3">
    <source>
        <dbReference type="ARBA" id="ARBA00022679"/>
    </source>
</evidence>
<keyword evidence="4 15" id="KW-0812">Transmembrane</keyword>
<evidence type="ECO:0000256" key="8">
    <source>
        <dbReference type="ARBA" id="ARBA00022840"/>
    </source>
</evidence>
<evidence type="ECO:0000259" key="19">
    <source>
        <dbReference type="PROSITE" id="PS50948"/>
    </source>
</evidence>
<dbReference type="EC" id="2.7.11.1" evidence="13"/>
<comment type="similarity">
    <text evidence="13">Belongs to the protein kinase superfamily. Ser/Thr protein kinase family.</text>
</comment>
<dbReference type="CDD" id="cd00053">
    <property type="entry name" value="EGF"/>
    <property type="match status" value="1"/>
</dbReference>
<dbReference type="InterPro" id="IPR008271">
    <property type="entry name" value="Ser/Thr_kinase_AS"/>
</dbReference>
<feature type="domain" description="Protein kinase" evidence="17">
    <location>
        <begin position="517"/>
        <end position="797"/>
    </location>
</feature>
<evidence type="ECO:0000256" key="5">
    <source>
        <dbReference type="ARBA" id="ARBA00022729"/>
    </source>
</evidence>
<dbReference type="SMART" id="SM00220">
    <property type="entry name" value="S_TKc"/>
    <property type="match status" value="1"/>
</dbReference>
<evidence type="ECO:0000256" key="4">
    <source>
        <dbReference type="ARBA" id="ARBA00022692"/>
    </source>
</evidence>
<evidence type="ECO:0000256" key="6">
    <source>
        <dbReference type="ARBA" id="ARBA00022741"/>
    </source>
</evidence>
<dbReference type="CDD" id="cd01098">
    <property type="entry name" value="PAN_AP_plant"/>
    <property type="match status" value="1"/>
</dbReference>
<dbReference type="InterPro" id="IPR017441">
    <property type="entry name" value="Protein_kinase_ATP_BS"/>
</dbReference>
<comment type="catalytic activity">
    <reaction evidence="13">
        <text>L-seryl-[protein] + ATP = O-phospho-L-seryl-[protein] + ADP + H(+)</text>
        <dbReference type="Rhea" id="RHEA:17989"/>
        <dbReference type="Rhea" id="RHEA-COMP:9863"/>
        <dbReference type="Rhea" id="RHEA-COMP:11604"/>
        <dbReference type="ChEBI" id="CHEBI:15378"/>
        <dbReference type="ChEBI" id="CHEBI:29999"/>
        <dbReference type="ChEBI" id="CHEBI:30616"/>
        <dbReference type="ChEBI" id="CHEBI:83421"/>
        <dbReference type="ChEBI" id="CHEBI:456216"/>
        <dbReference type="EC" id="2.7.11.1"/>
    </reaction>
</comment>
<keyword evidence="8 13" id="KW-0067">ATP-binding</keyword>
<evidence type="ECO:0000256" key="11">
    <source>
        <dbReference type="ARBA" id="ARBA00023157"/>
    </source>
</evidence>
<proteinExistence type="inferred from homology"/>
<comment type="catalytic activity">
    <reaction evidence="13">
        <text>L-threonyl-[protein] + ATP = O-phospho-L-threonyl-[protein] + ADP + H(+)</text>
        <dbReference type="Rhea" id="RHEA:46608"/>
        <dbReference type="Rhea" id="RHEA-COMP:11060"/>
        <dbReference type="Rhea" id="RHEA-COMP:11605"/>
        <dbReference type="ChEBI" id="CHEBI:15378"/>
        <dbReference type="ChEBI" id="CHEBI:30013"/>
        <dbReference type="ChEBI" id="CHEBI:30616"/>
        <dbReference type="ChEBI" id="CHEBI:61977"/>
        <dbReference type="ChEBI" id="CHEBI:456216"/>
        <dbReference type="EC" id="2.7.11.1"/>
    </reaction>
</comment>
<dbReference type="GO" id="GO:0016301">
    <property type="term" value="F:kinase activity"/>
    <property type="evidence" value="ECO:0007669"/>
    <property type="project" value="UniProtKB-KW"/>
</dbReference>
<keyword evidence="11" id="KW-1015">Disulfide bond</keyword>
<organism evidence="20 21">
    <name type="scientific">Ziziphus jujuba</name>
    <name type="common">Chinese jujube</name>
    <name type="synonym">Ziziphus sativa</name>
    <dbReference type="NCBI Taxonomy" id="326968"/>
    <lineage>
        <taxon>Eukaryota</taxon>
        <taxon>Viridiplantae</taxon>
        <taxon>Streptophyta</taxon>
        <taxon>Embryophyta</taxon>
        <taxon>Tracheophyta</taxon>
        <taxon>Spermatophyta</taxon>
        <taxon>Magnoliopsida</taxon>
        <taxon>eudicotyledons</taxon>
        <taxon>Gunneridae</taxon>
        <taxon>Pentapetalae</taxon>
        <taxon>rosids</taxon>
        <taxon>fabids</taxon>
        <taxon>Rosales</taxon>
        <taxon>Rhamnaceae</taxon>
        <taxon>Paliureae</taxon>
        <taxon>Ziziphus</taxon>
    </lineage>
</organism>
<dbReference type="InterPro" id="IPR003609">
    <property type="entry name" value="Pan_app"/>
</dbReference>
<keyword evidence="9 15" id="KW-1133">Transmembrane helix</keyword>
<evidence type="ECO:0000256" key="7">
    <source>
        <dbReference type="ARBA" id="ARBA00022777"/>
    </source>
</evidence>
<feature type="domain" description="Bulb-type lectin" evidence="18">
    <location>
        <begin position="30"/>
        <end position="157"/>
    </location>
</feature>
<keyword evidence="6 13" id="KW-0547">Nucleotide-binding</keyword>
<keyword evidence="10 15" id="KW-0472">Membrane</keyword>
<dbReference type="InterPro" id="IPR011009">
    <property type="entry name" value="Kinase-like_dom_sf"/>
</dbReference>
<sequence length="797" mass="89844">MDSAMAFISNLLVLHILCLSTSYPFSSSMPDTLGEGLSLSIDKPSDVLTSREGVFTAGFFPVGDNAYCFAIWFSEPSYYNDDNRAVVWMANRDSPVNGRRSKLTLLKTGNLILTDAGKATVWSTGTASLSLTRLQLYNSGNLVLFSSEGVVLWQSFDWPADTLLTEQPLTRSVELVSSRSPTNLSSGFYKLFFDNNNVLTLLYDGIEISSVYWPYPWLISTDAGRSTYNNSRIAILDSFGNFTSSDDFTFVSADYGVRMQRRLKIEYDGNLRLYSRKNAGERWVFSWEAYPRTCNIHGICGANSICNYVPGGRECSCIPGYKLRNQTDWSYGCEPQFKLSCNKNESKFLPLDSVEYYGYDYGFFPNYTISECEDLCLQLCNCMGFQFTFYEDNGYSNCYPKTMLLNGYRAASFPGTLYLRLPKTFLLSDSNISSLNCLGQGIKQLDRMYTKGHTNEFVQFMLWFACGLGGFEVLCFLLVWYLLLTSHQNSDADVGRYFLAATGFRRYSFAELHKATKGFSEEIGKGAGGIVYRGVLPDARVAAIKRLNEANPVEAEFLAEVNTIGRLNHMHLIEMWGYCAEGKQRLLVYEYLENGSLKQNLDSNTVGWDKRIEIAVGTAKGLAYLHEECLEWILHCDVKPQNILLDSNYQPKIADFGMSKLLKRGELNNSSLSRIRGTRGYMAPEWISNLPITSKVDVYSYGLVVLEMLTGKSPTCYAFDVNGLGGTILSWVRHKVNGTSEVAPLLQEIMDPSMKGEFDMKKMKILLEVALKCVEEDKDKRPTMSHVLETLLHHDKQ</sequence>
<keyword evidence="2 13" id="KW-0723">Serine/threonine-protein kinase</keyword>
<keyword evidence="20" id="KW-1185">Reference proteome</keyword>
<evidence type="ECO:0000256" key="9">
    <source>
        <dbReference type="ARBA" id="ARBA00022989"/>
    </source>
</evidence>
<evidence type="ECO:0000259" key="17">
    <source>
        <dbReference type="PROSITE" id="PS50011"/>
    </source>
</evidence>
<feature type="domain" description="Apple" evidence="19">
    <location>
        <begin position="341"/>
        <end position="422"/>
    </location>
</feature>
<evidence type="ECO:0000313" key="21">
    <source>
        <dbReference type="RefSeq" id="XP_048332240.1"/>
    </source>
</evidence>
<evidence type="ECO:0000313" key="20">
    <source>
        <dbReference type="Proteomes" id="UP001652623"/>
    </source>
</evidence>
<feature type="signal peptide" evidence="16">
    <location>
        <begin position="1"/>
        <end position="28"/>
    </location>
</feature>
<dbReference type="GeneID" id="107420512"/>
<dbReference type="Proteomes" id="UP001652623">
    <property type="component" value="Chromosome 5"/>
</dbReference>
<feature type="transmembrane region" description="Helical" evidence="15">
    <location>
        <begin position="460"/>
        <end position="483"/>
    </location>
</feature>
<dbReference type="Gene3D" id="3.30.200.20">
    <property type="entry name" value="Phosphorylase Kinase, domain 1"/>
    <property type="match status" value="1"/>
</dbReference>
<comment type="subcellular location">
    <subcellularLocation>
        <location evidence="1">Membrane</location>
        <topology evidence="1">Single-pass membrane protein</topology>
    </subcellularLocation>
</comment>
<evidence type="ECO:0000256" key="1">
    <source>
        <dbReference type="ARBA" id="ARBA00004167"/>
    </source>
</evidence>
<dbReference type="InterPro" id="IPR024171">
    <property type="entry name" value="SRK-like_kinase"/>
</dbReference>
<accession>A0ABM3INM4</accession>
<evidence type="ECO:0000256" key="13">
    <source>
        <dbReference type="PIRNR" id="PIRNR000641"/>
    </source>
</evidence>
<name>A0ABM3INM4_ZIZJJ</name>
<dbReference type="PROSITE" id="PS50948">
    <property type="entry name" value="PAN"/>
    <property type="match status" value="1"/>
</dbReference>
<evidence type="ECO:0000256" key="16">
    <source>
        <dbReference type="SAM" id="SignalP"/>
    </source>
</evidence>
<evidence type="ECO:0000259" key="18">
    <source>
        <dbReference type="PROSITE" id="PS50927"/>
    </source>
</evidence>
<dbReference type="InterPro" id="IPR000858">
    <property type="entry name" value="S_locus_glycoprot_dom"/>
</dbReference>
<dbReference type="InterPro" id="IPR000719">
    <property type="entry name" value="Prot_kinase_dom"/>
</dbReference>
<keyword evidence="7 13" id="KW-0418">Kinase</keyword>
<evidence type="ECO:0000256" key="10">
    <source>
        <dbReference type="ARBA" id="ARBA00023136"/>
    </source>
</evidence>